<dbReference type="InterPro" id="IPR033121">
    <property type="entry name" value="PEPTIDASE_A1"/>
</dbReference>
<dbReference type="PROSITE" id="PS51767">
    <property type="entry name" value="PEPTIDASE_A1"/>
    <property type="match status" value="1"/>
</dbReference>
<evidence type="ECO:0000313" key="6">
    <source>
        <dbReference type="Proteomes" id="UP000729402"/>
    </source>
</evidence>
<dbReference type="InterPro" id="IPR032799">
    <property type="entry name" value="TAXi_C"/>
</dbReference>
<evidence type="ECO:0000313" key="5">
    <source>
        <dbReference type="EMBL" id="KAG8088452.1"/>
    </source>
</evidence>
<feature type="domain" description="Peptidase A1" evidence="4">
    <location>
        <begin position="1"/>
        <end position="144"/>
    </location>
</feature>
<dbReference type="OrthoDB" id="696385at2759"/>
<dbReference type="GO" id="GO:0008233">
    <property type="term" value="F:peptidase activity"/>
    <property type="evidence" value="ECO:0007669"/>
    <property type="project" value="UniProtKB-KW"/>
</dbReference>
<evidence type="ECO:0000256" key="2">
    <source>
        <dbReference type="ARBA" id="ARBA00022801"/>
    </source>
</evidence>
<keyword evidence="2" id="KW-0378">Hydrolase</keyword>
<keyword evidence="6" id="KW-1185">Reference proteome</keyword>
<feature type="transmembrane region" description="Helical" evidence="3">
    <location>
        <begin position="24"/>
        <end position="43"/>
    </location>
</feature>
<keyword evidence="3" id="KW-0812">Transmembrane</keyword>
<proteinExistence type="predicted"/>
<evidence type="ECO:0000259" key="4">
    <source>
        <dbReference type="PROSITE" id="PS51767"/>
    </source>
</evidence>
<keyword evidence="3" id="KW-0472">Membrane</keyword>
<evidence type="ECO:0000256" key="1">
    <source>
        <dbReference type="ARBA" id="ARBA00022670"/>
    </source>
</evidence>
<feature type="transmembrane region" description="Helical" evidence="3">
    <location>
        <begin position="104"/>
        <end position="125"/>
    </location>
</feature>
<comment type="caution">
    <text evidence="5">The sequence shown here is derived from an EMBL/GenBank/DDBJ whole genome shotgun (WGS) entry which is preliminary data.</text>
</comment>
<dbReference type="EMBL" id="JAAALK010000082">
    <property type="protein sequence ID" value="KAG8088452.1"/>
    <property type="molecule type" value="Genomic_DNA"/>
</dbReference>
<gene>
    <name evidence="5" type="ORF">GUJ93_ZPchr0010g7881</name>
</gene>
<dbReference type="AlphaFoldDB" id="A0A8J6BI35"/>
<reference evidence="5" key="2">
    <citation type="submission" date="2021-02" db="EMBL/GenBank/DDBJ databases">
        <authorList>
            <person name="Kimball J.A."/>
            <person name="Haas M.W."/>
            <person name="Macchietto M."/>
            <person name="Kono T."/>
            <person name="Duquette J."/>
            <person name="Shao M."/>
        </authorList>
    </citation>
    <scope>NUCLEOTIDE SEQUENCE</scope>
    <source>
        <tissue evidence="5">Fresh leaf tissue</tissue>
    </source>
</reference>
<reference evidence="5" key="1">
    <citation type="journal article" date="2021" name="bioRxiv">
        <title>Whole Genome Assembly and Annotation of Northern Wild Rice, Zizania palustris L., Supports a Whole Genome Duplication in the Zizania Genus.</title>
        <authorList>
            <person name="Haas M."/>
            <person name="Kono T."/>
            <person name="Macchietto M."/>
            <person name="Millas R."/>
            <person name="McGilp L."/>
            <person name="Shao M."/>
            <person name="Duquette J."/>
            <person name="Hirsch C.N."/>
            <person name="Kimball J."/>
        </authorList>
    </citation>
    <scope>NUCLEOTIDE SEQUENCE</scope>
    <source>
        <tissue evidence="5">Fresh leaf tissue</tissue>
    </source>
</reference>
<organism evidence="5 6">
    <name type="scientific">Zizania palustris</name>
    <name type="common">Northern wild rice</name>
    <dbReference type="NCBI Taxonomy" id="103762"/>
    <lineage>
        <taxon>Eukaryota</taxon>
        <taxon>Viridiplantae</taxon>
        <taxon>Streptophyta</taxon>
        <taxon>Embryophyta</taxon>
        <taxon>Tracheophyta</taxon>
        <taxon>Spermatophyta</taxon>
        <taxon>Magnoliopsida</taxon>
        <taxon>Liliopsida</taxon>
        <taxon>Poales</taxon>
        <taxon>Poaceae</taxon>
        <taxon>BOP clade</taxon>
        <taxon>Oryzoideae</taxon>
        <taxon>Oryzeae</taxon>
        <taxon>Zizaniinae</taxon>
        <taxon>Zizania</taxon>
    </lineage>
</organism>
<dbReference type="PANTHER" id="PTHR47967">
    <property type="entry name" value="OS07G0603500 PROTEIN-RELATED"/>
    <property type="match status" value="1"/>
</dbReference>
<sequence length="149" mass="16465">MDPSLYYVNVTGIKVGDGSIKEKVAAGIMITTIPFTFLNRVLFDQLKKNLPAEVKVQTDLPVKLDQLCYANGTKLPAIKLVFVDNDADMKLDPEYYSYKKRNGLVCLTILPSPLIGGASIIGSMLQAGKRMTYDLGDAFALFFAQRPLR</sequence>
<accession>A0A8J6BI35</accession>
<evidence type="ECO:0000256" key="3">
    <source>
        <dbReference type="SAM" id="Phobius"/>
    </source>
</evidence>
<keyword evidence="3" id="KW-1133">Transmembrane helix</keyword>
<dbReference type="Proteomes" id="UP000729402">
    <property type="component" value="Unassembled WGS sequence"/>
</dbReference>
<dbReference type="Pfam" id="PF14541">
    <property type="entry name" value="TAXi_C"/>
    <property type="match status" value="1"/>
</dbReference>
<name>A0A8J6BI35_ZIZPA</name>
<keyword evidence="1" id="KW-0645">Protease</keyword>
<protein>
    <recommendedName>
        <fullName evidence="4">Peptidase A1 domain-containing protein</fullName>
    </recommendedName>
</protein>
<dbReference type="GO" id="GO:0005576">
    <property type="term" value="C:extracellular region"/>
    <property type="evidence" value="ECO:0007669"/>
    <property type="project" value="TreeGrafter"/>
</dbReference>
<dbReference type="InterPro" id="IPR051708">
    <property type="entry name" value="Plant_Aspart_Prot_A1"/>
</dbReference>
<dbReference type="GO" id="GO:0006508">
    <property type="term" value="P:proteolysis"/>
    <property type="evidence" value="ECO:0007669"/>
    <property type="project" value="UniProtKB-KW"/>
</dbReference>
<dbReference type="PANTHER" id="PTHR47967:SF68">
    <property type="entry name" value="OS07G0533000 PROTEIN"/>
    <property type="match status" value="1"/>
</dbReference>